<reference evidence="2 3" key="1">
    <citation type="submission" date="2019-12" db="EMBL/GenBank/DDBJ databases">
        <title>Shinella kummerowiae sp. nov., a symbiotic bacterium isolated from root nodules of the herbal legume Kummerowia stipulacea.</title>
        <authorList>
            <person name="Gao J."/>
        </authorList>
    </citation>
    <scope>NUCLEOTIDE SEQUENCE [LARGE SCALE GENOMIC DNA]</scope>
    <source>
        <strain evidence="2 3">CCBAU 25048</strain>
    </source>
</reference>
<keyword evidence="3" id="KW-1185">Reference proteome</keyword>
<dbReference type="Pfam" id="PF01814">
    <property type="entry name" value="Hemerythrin"/>
    <property type="match status" value="1"/>
</dbReference>
<comment type="caution">
    <text evidence="2">The sequence shown here is derived from an EMBL/GenBank/DDBJ whole genome shotgun (WGS) entry which is preliminary data.</text>
</comment>
<evidence type="ECO:0000259" key="1">
    <source>
        <dbReference type="Pfam" id="PF01814"/>
    </source>
</evidence>
<dbReference type="EMBL" id="WUMK01000011">
    <property type="protein sequence ID" value="MXN48513.1"/>
    <property type="molecule type" value="Genomic_DNA"/>
</dbReference>
<gene>
    <name evidence="2" type="ORF">GR138_25190</name>
</gene>
<evidence type="ECO:0000313" key="3">
    <source>
        <dbReference type="Proteomes" id="UP000435802"/>
    </source>
</evidence>
<dbReference type="OrthoDB" id="8443859at2"/>
<protein>
    <submittedName>
        <fullName evidence="2">Hemerythrin domain-containing protein</fullName>
    </submittedName>
</protein>
<organism evidence="2 3">
    <name type="scientific">Shinella kummerowiae</name>
    <dbReference type="NCBI Taxonomy" id="417745"/>
    <lineage>
        <taxon>Bacteria</taxon>
        <taxon>Pseudomonadati</taxon>
        <taxon>Pseudomonadota</taxon>
        <taxon>Alphaproteobacteria</taxon>
        <taxon>Hyphomicrobiales</taxon>
        <taxon>Rhizobiaceae</taxon>
        <taxon>Shinella</taxon>
    </lineage>
</organism>
<name>A0A6N8SJ60_9HYPH</name>
<sequence>MMNVPTLAAADIGRLEALHRDLLDLCLRLEAAAGEPGLAGELCELADTVPPLLGAVHELEERLLFRDFDRHAGSCFAAIAIERLKAEHRCDRLAADELSLTLKAVADDRCGLSPQTVSRMIGGFQESLRRHVFSEQMILEALLSAKAEARDVFA</sequence>
<dbReference type="RefSeq" id="WP_160862019.1">
    <property type="nucleotide sequence ID" value="NZ_JAODWE010000003.1"/>
</dbReference>
<dbReference type="InterPro" id="IPR012312">
    <property type="entry name" value="Hemerythrin-like"/>
</dbReference>
<dbReference type="Gene3D" id="1.20.120.520">
    <property type="entry name" value="nmb1532 protein domain like"/>
    <property type="match status" value="1"/>
</dbReference>
<dbReference type="Proteomes" id="UP000435802">
    <property type="component" value="Unassembled WGS sequence"/>
</dbReference>
<accession>A0A6N8SJ60</accession>
<proteinExistence type="predicted"/>
<evidence type="ECO:0000313" key="2">
    <source>
        <dbReference type="EMBL" id="MXN48513.1"/>
    </source>
</evidence>
<dbReference type="AlphaFoldDB" id="A0A6N8SJ60"/>
<feature type="domain" description="Hemerythrin-like" evidence="1">
    <location>
        <begin position="13"/>
        <end position="141"/>
    </location>
</feature>